<dbReference type="KEGG" id="cthu:HUR95_11970"/>
<protein>
    <recommendedName>
        <fullName evidence="4">Citrate transporter</fullName>
    </recommendedName>
</protein>
<evidence type="ECO:0000313" key="3">
    <source>
        <dbReference type="Proteomes" id="UP000825179"/>
    </source>
</evidence>
<keyword evidence="1" id="KW-1133">Transmembrane helix</keyword>
<accession>A0A8X8LA32</accession>
<dbReference type="RefSeq" id="WP_222822603.1">
    <property type="nucleotide sequence ID" value="NZ_CP082237.1"/>
</dbReference>
<evidence type="ECO:0000313" key="2">
    <source>
        <dbReference type="EMBL" id="QZT33039.1"/>
    </source>
</evidence>
<feature type="transmembrane region" description="Helical" evidence="1">
    <location>
        <begin position="248"/>
        <end position="269"/>
    </location>
</feature>
<feature type="transmembrane region" description="Helical" evidence="1">
    <location>
        <begin position="102"/>
        <end position="120"/>
    </location>
</feature>
<dbReference type="Proteomes" id="UP000825179">
    <property type="component" value="Chromosome"/>
</dbReference>
<evidence type="ECO:0008006" key="4">
    <source>
        <dbReference type="Google" id="ProtNLM"/>
    </source>
</evidence>
<feature type="transmembrane region" description="Helical" evidence="1">
    <location>
        <begin position="126"/>
        <end position="151"/>
    </location>
</feature>
<gene>
    <name evidence="2" type="ORF">HUR95_11970</name>
</gene>
<feature type="transmembrane region" description="Helical" evidence="1">
    <location>
        <begin position="31"/>
        <end position="58"/>
    </location>
</feature>
<feature type="transmembrane region" description="Helical" evidence="1">
    <location>
        <begin position="6"/>
        <end position="24"/>
    </location>
</feature>
<keyword evidence="1" id="KW-0472">Membrane</keyword>
<feature type="transmembrane region" description="Helical" evidence="1">
    <location>
        <begin position="281"/>
        <end position="301"/>
    </location>
</feature>
<dbReference type="AlphaFoldDB" id="A0A8X8LA32"/>
<feature type="transmembrane region" description="Helical" evidence="1">
    <location>
        <begin position="373"/>
        <end position="389"/>
    </location>
</feature>
<keyword evidence="3" id="KW-1185">Reference proteome</keyword>
<sequence>MEMTLAHGLYLIGTLVIIATMLLRQNVVMPALIFTFLVAWAYGGNLVGGLQAIFNAIMTAAGELFNIFLIIALMTALLQALKQIGADERMIKPFEKVMVNGHLSFWILAFVTYLISLFFWPTPAVLLVAAILLPAALRAGLPAMAAAVAVSLAGQGMALSSDYVIQIAPHLSASSAGVSIAEVADKALVLSLISGGIALLLAYLLNRREIVQPGQINVQEWESLASAGTQETAPSPYSPGKTEMWSKLFAVLVPAVFLMFVVYMLFAKFSPVIPAIEGGNGAALIGGTATILLILACLSANWKRSLHQISEHLVDGLLFAFRAMGPVLPIAGFFFIGNSDFATRILSLPEGATAPSFLFELVQMGQSFIPENLFFSAFGMLIIGMLTGLDGSGFSGLPLTGSLSGALGTSLGIDPATLAAIGQMGAIWVGGGTLIAWSSLVAVAGFTRVPVLDLVRKNFWPVMAGLVASTLFAIFFF</sequence>
<feature type="transmembrane region" description="Helical" evidence="1">
    <location>
        <begin position="425"/>
        <end position="446"/>
    </location>
</feature>
<evidence type="ECO:0000256" key="1">
    <source>
        <dbReference type="SAM" id="Phobius"/>
    </source>
</evidence>
<feature type="transmembrane region" description="Helical" evidence="1">
    <location>
        <begin position="64"/>
        <end position="81"/>
    </location>
</feature>
<proteinExistence type="predicted"/>
<dbReference type="EMBL" id="CP082237">
    <property type="protein sequence ID" value="QZT33039.1"/>
    <property type="molecule type" value="Genomic_DNA"/>
</dbReference>
<feature type="transmembrane region" description="Helical" evidence="1">
    <location>
        <begin position="458"/>
        <end position="476"/>
    </location>
</feature>
<name>A0A8X8LA32_CALTT</name>
<keyword evidence="1" id="KW-0812">Transmembrane</keyword>
<feature type="transmembrane region" description="Helical" evidence="1">
    <location>
        <begin position="187"/>
        <end position="205"/>
    </location>
</feature>
<organism evidence="2 3">
    <name type="scientific">Caldalkalibacillus thermarum (strain TA2.A1)</name>
    <dbReference type="NCBI Taxonomy" id="986075"/>
    <lineage>
        <taxon>Bacteria</taxon>
        <taxon>Bacillati</taxon>
        <taxon>Bacillota</taxon>
        <taxon>Bacilli</taxon>
        <taxon>Bacillales</taxon>
        <taxon>Bacillaceae</taxon>
        <taxon>Caldalkalibacillus</taxon>
    </lineage>
</organism>
<reference evidence="2 3" key="1">
    <citation type="journal article" date="2020" name="Extremophiles">
        <title>Genomic analysis of Caldalkalibacillus thermarum TA2.A1 reveals aerobic alkaliphilic metabolism and evolutionary hallmarks linking alkaliphilic bacteria and plant life.</title>
        <authorList>
            <person name="de Jong S.I."/>
            <person name="van den Broek M.A."/>
            <person name="Merkel A.Y."/>
            <person name="de la Torre Cortes P."/>
            <person name="Kalamorz F."/>
            <person name="Cook G.M."/>
            <person name="van Loosdrecht M.C.M."/>
            <person name="McMillan D.G.G."/>
        </authorList>
    </citation>
    <scope>NUCLEOTIDE SEQUENCE [LARGE SCALE GENOMIC DNA]</scope>
    <source>
        <strain evidence="2 3">TA2.A1</strain>
    </source>
</reference>